<accession>A0A0A9BR76</accession>
<reference evidence="2" key="1">
    <citation type="submission" date="2014-09" db="EMBL/GenBank/DDBJ databases">
        <authorList>
            <person name="Magalhaes I.L.F."/>
            <person name="Oliveira U."/>
            <person name="Santos F.R."/>
            <person name="Vidigal T.H.D.A."/>
            <person name="Brescovit A.D."/>
            <person name="Santos A.J."/>
        </authorList>
    </citation>
    <scope>NUCLEOTIDE SEQUENCE</scope>
    <source>
        <tissue evidence="2">Shoot tissue taken approximately 20 cm above the soil surface</tissue>
    </source>
</reference>
<dbReference type="EMBL" id="GBRH01231386">
    <property type="protein sequence ID" value="JAD66509.1"/>
    <property type="molecule type" value="Transcribed_RNA"/>
</dbReference>
<evidence type="ECO:0000313" key="2">
    <source>
        <dbReference type="EMBL" id="JAD66509.1"/>
    </source>
</evidence>
<protein>
    <submittedName>
        <fullName evidence="2">Uncharacterized protein</fullName>
    </submittedName>
</protein>
<evidence type="ECO:0000256" key="1">
    <source>
        <dbReference type="SAM" id="MobiDB-lite"/>
    </source>
</evidence>
<dbReference type="AlphaFoldDB" id="A0A0A9BR76"/>
<feature type="region of interest" description="Disordered" evidence="1">
    <location>
        <begin position="1"/>
        <end position="109"/>
    </location>
</feature>
<reference evidence="2" key="2">
    <citation type="journal article" date="2015" name="Data Brief">
        <title>Shoot transcriptome of the giant reed, Arundo donax.</title>
        <authorList>
            <person name="Barrero R.A."/>
            <person name="Guerrero F.D."/>
            <person name="Moolhuijzen P."/>
            <person name="Goolsby J.A."/>
            <person name="Tidwell J."/>
            <person name="Bellgard S.E."/>
            <person name="Bellgard M.I."/>
        </authorList>
    </citation>
    <scope>NUCLEOTIDE SEQUENCE</scope>
    <source>
        <tissue evidence="2">Shoot tissue taken approximately 20 cm above the soil surface</tissue>
    </source>
</reference>
<feature type="compositionally biased region" description="Basic and acidic residues" evidence="1">
    <location>
        <begin position="92"/>
        <end position="109"/>
    </location>
</feature>
<feature type="compositionally biased region" description="Low complexity" evidence="1">
    <location>
        <begin position="55"/>
        <end position="91"/>
    </location>
</feature>
<feature type="compositionally biased region" description="Polar residues" evidence="1">
    <location>
        <begin position="43"/>
        <end position="54"/>
    </location>
</feature>
<name>A0A0A9BR76_ARUDO</name>
<sequence>MAHSNRTCIQGFNMQSISKTAKTRTTQNHRIDMHQGEEDMVGASSSPSFSTTYFGSSESSVGHPSSGASSSPSCLATHSGSSAGHSSSGSGKEVRLIGDEGSEVEHRRR</sequence>
<organism evidence="2">
    <name type="scientific">Arundo donax</name>
    <name type="common">Giant reed</name>
    <name type="synonym">Donax arundinaceus</name>
    <dbReference type="NCBI Taxonomy" id="35708"/>
    <lineage>
        <taxon>Eukaryota</taxon>
        <taxon>Viridiplantae</taxon>
        <taxon>Streptophyta</taxon>
        <taxon>Embryophyta</taxon>
        <taxon>Tracheophyta</taxon>
        <taxon>Spermatophyta</taxon>
        <taxon>Magnoliopsida</taxon>
        <taxon>Liliopsida</taxon>
        <taxon>Poales</taxon>
        <taxon>Poaceae</taxon>
        <taxon>PACMAD clade</taxon>
        <taxon>Arundinoideae</taxon>
        <taxon>Arundineae</taxon>
        <taxon>Arundo</taxon>
    </lineage>
</organism>
<feature type="compositionally biased region" description="Polar residues" evidence="1">
    <location>
        <begin position="1"/>
        <end position="28"/>
    </location>
</feature>
<proteinExistence type="predicted"/>